<dbReference type="EMBL" id="LXQA010482197">
    <property type="protein sequence ID" value="MCI54617.1"/>
    <property type="molecule type" value="Genomic_DNA"/>
</dbReference>
<evidence type="ECO:0000313" key="1">
    <source>
        <dbReference type="EMBL" id="MCI54617.1"/>
    </source>
</evidence>
<keyword evidence="2" id="KW-1185">Reference proteome</keyword>
<accession>A0A392T2L3</accession>
<evidence type="ECO:0000313" key="2">
    <source>
        <dbReference type="Proteomes" id="UP000265520"/>
    </source>
</evidence>
<comment type="caution">
    <text evidence="1">The sequence shown here is derived from an EMBL/GenBank/DDBJ whole genome shotgun (WGS) entry which is preliminary data.</text>
</comment>
<dbReference type="AlphaFoldDB" id="A0A392T2L3"/>
<protein>
    <submittedName>
        <fullName evidence="1">Uncharacterized protein</fullName>
    </submittedName>
</protein>
<dbReference type="Proteomes" id="UP000265520">
    <property type="component" value="Unassembled WGS sequence"/>
</dbReference>
<proteinExistence type="predicted"/>
<feature type="non-terminal residue" evidence="1">
    <location>
        <position position="1"/>
    </location>
</feature>
<reference evidence="1 2" key="1">
    <citation type="journal article" date="2018" name="Front. Plant Sci.">
        <title>Red Clover (Trifolium pratense) and Zigzag Clover (T. medium) - A Picture of Genomic Similarities and Differences.</title>
        <authorList>
            <person name="Dluhosova J."/>
            <person name="Istvanek J."/>
            <person name="Nedelnik J."/>
            <person name="Repkova J."/>
        </authorList>
    </citation>
    <scope>NUCLEOTIDE SEQUENCE [LARGE SCALE GENOMIC DNA]</scope>
    <source>
        <strain evidence="2">cv. 10/8</strain>
        <tissue evidence="1">Leaf</tissue>
    </source>
</reference>
<sequence length="25" mass="2713">IGELDLTRFIVLGCQSDGFGWSVLS</sequence>
<organism evidence="1 2">
    <name type="scientific">Trifolium medium</name>
    <dbReference type="NCBI Taxonomy" id="97028"/>
    <lineage>
        <taxon>Eukaryota</taxon>
        <taxon>Viridiplantae</taxon>
        <taxon>Streptophyta</taxon>
        <taxon>Embryophyta</taxon>
        <taxon>Tracheophyta</taxon>
        <taxon>Spermatophyta</taxon>
        <taxon>Magnoliopsida</taxon>
        <taxon>eudicotyledons</taxon>
        <taxon>Gunneridae</taxon>
        <taxon>Pentapetalae</taxon>
        <taxon>rosids</taxon>
        <taxon>fabids</taxon>
        <taxon>Fabales</taxon>
        <taxon>Fabaceae</taxon>
        <taxon>Papilionoideae</taxon>
        <taxon>50 kb inversion clade</taxon>
        <taxon>NPAAA clade</taxon>
        <taxon>Hologalegina</taxon>
        <taxon>IRL clade</taxon>
        <taxon>Trifolieae</taxon>
        <taxon>Trifolium</taxon>
    </lineage>
</organism>
<name>A0A392T2L3_9FABA</name>